<evidence type="ECO:0000313" key="2">
    <source>
        <dbReference type="EMBL" id="SBQ29851.1"/>
    </source>
</evidence>
<sequence>MMSPSADIVLCCLQRTIKEIQDNRGSRTRTSNNPSSHQRHNRKIRTVMKRHNINTPTKPDSQEPKSLNTSWTKVRRHLRDTM</sequence>
<feature type="compositionally biased region" description="Basic residues" evidence="1">
    <location>
        <begin position="73"/>
        <end position="82"/>
    </location>
</feature>
<reference evidence="2" key="1">
    <citation type="submission" date="2016-05" db="EMBL/GenBank/DDBJ databases">
        <authorList>
            <person name="Lavstsen T."/>
            <person name="Jespersen J.S."/>
        </authorList>
    </citation>
    <scope>NUCLEOTIDE SEQUENCE</scope>
    <source>
        <tissue evidence="2">Brain</tissue>
    </source>
</reference>
<accession>A0A1A8D946</accession>
<protein>
    <submittedName>
        <fullName evidence="2">Uncharacterized protein</fullName>
    </submittedName>
</protein>
<feature type="region of interest" description="Disordered" evidence="1">
    <location>
        <begin position="21"/>
        <end position="82"/>
    </location>
</feature>
<feature type="compositionally biased region" description="Polar residues" evidence="1">
    <location>
        <begin position="53"/>
        <end position="72"/>
    </location>
</feature>
<organism evidence="2">
    <name type="scientific">Nothobranchius kadleci</name>
    <name type="common">African annual killifish</name>
    <dbReference type="NCBI Taxonomy" id="1051664"/>
    <lineage>
        <taxon>Eukaryota</taxon>
        <taxon>Metazoa</taxon>
        <taxon>Chordata</taxon>
        <taxon>Craniata</taxon>
        <taxon>Vertebrata</taxon>
        <taxon>Euteleostomi</taxon>
        <taxon>Actinopterygii</taxon>
        <taxon>Neopterygii</taxon>
        <taxon>Teleostei</taxon>
        <taxon>Neoteleostei</taxon>
        <taxon>Acanthomorphata</taxon>
        <taxon>Ovalentaria</taxon>
        <taxon>Atherinomorphae</taxon>
        <taxon>Cyprinodontiformes</taxon>
        <taxon>Nothobranchiidae</taxon>
        <taxon>Nothobranchius</taxon>
    </lineage>
</organism>
<feature type="compositionally biased region" description="Basic residues" evidence="1">
    <location>
        <begin position="37"/>
        <end position="52"/>
    </location>
</feature>
<dbReference type="AlphaFoldDB" id="A0A1A8D946"/>
<dbReference type="EMBL" id="HAEA01001371">
    <property type="protein sequence ID" value="SBQ29851.1"/>
    <property type="molecule type" value="Transcribed_RNA"/>
</dbReference>
<proteinExistence type="predicted"/>
<evidence type="ECO:0000256" key="1">
    <source>
        <dbReference type="SAM" id="MobiDB-lite"/>
    </source>
</evidence>
<reference evidence="2" key="2">
    <citation type="submission" date="2016-06" db="EMBL/GenBank/DDBJ databases">
        <title>The genome of a short-lived fish provides insights into sex chromosome evolution and the genetic control of aging.</title>
        <authorList>
            <person name="Reichwald K."/>
            <person name="Felder M."/>
            <person name="Petzold A."/>
            <person name="Koch P."/>
            <person name="Groth M."/>
            <person name="Platzer M."/>
        </authorList>
    </citation>
    <scope>NUCLEOTIDE SEQUENCE</scope>
    <source>
        <tissue evidence="2">Brain</tissue>
    </source>
</reference>
<name>A0A1A8D946_NOTKA</name>
<gene>
    <name evidence="2" type="primary">Nfu_g_1_023834</name>
</gene>